<dbReference type="Gene3D" id="1.10.10.10">
    <property type="entry name" value="Winged helix-like DNA-binding domain superfamily/Winged helix DNA-binding domain"/>
    <property type="match status" value="1"/>
</dbReference>
<feature type="domain" description="IclR-ED" evidence="5">
    <location>
        <begin position="64"/>
        <end position="246"/>
    </location>
</feature>
<keyword evidence="2 6" id="KW-0238">DNA-binding</keyword>
<dbReference type="PANTHER" id="PTHR30136">
    <property type="entry name" value="HELIX-TURN-HELIX TRANSCRIPTIONAL REGULATOR, ICLR FAMILY"/>
    <property type="match status" value="1"/>
</dbReference>
<feature type="domain" description="HTH iclR-type" evidence="4">
    <location>
        <begin position="1"/>
        <end position="63"/>
    </location>
</feature>
<evidence type="ECO:0000259" key="4">
    <source>
        <dbReference type="PROSITE" id="PS51077"/>
    </source>
</evidence>
<dbReference type="Gene3D" id="3.30.450.40">
    <property type="match status" value="1"/>
</dbReference>
<dbReference type="AlphaFoldDB" id="A0A7W7YWT7"/>
<comment type="caution">
    <text evidence="6">The sequence shown here is derived from an EMBL/GenBank/DDBJ whole genome shotgun (WGS) entry which is preliminary data.</text>
</comment>
<evidence type="ECO:0000256" key="3">
    <source>
        <dbReference type="ARBA" id="ARBA00023163"/>
    </source>
</evidence>
<dbReference type="SMART" id="SM00346">
    <property type="entry name" value="HTH_ICLR"/>
    <property type="match status" value="1"/>
</dbReference>
<dbReference type="SUPFAM" id="SSF55781">
    <property type="entry name" value="GAF domain-like"/>
    <property type="match status" value="1"/>
</dbReference>
<dbReference type="PANTHER" id="PTHR30136:SF24">
    <property type="entry name" value="HTH-TYPE TRANSCRIPTIONAL REPRESSOR ALLR"/>
    <property type="match status" value="1"/>
</dbReference>
<dbReference type="GO" id="GO:0003700">
    <property type="term" value="F:DNA-binding transcription factor activity"/>
    <property type="evidence" value="ECO:0007669"/>
    <property type="project" value="TreeGrafter"/>
</dbReference>
<dbReference type="PROSITE" id="PS51078">
    <property type="entry name" value="ICLR_ED"/>
    <property type="match status" value="1"/>
</dbReference>
<dbReference type="PROSITE" id="PS51077">
    <property type="entry name" value="HTH_ICLR"/>
    <property type="match status" value="1"/>
</dbReference>
<dbReference type="InterPro" id="IPR005471">
    <property type="entry name" value="Tscrpt_reg_IclR_N"/>
</dbReference>
<sequence length="249" mass="26259">MSTIGKALALLDSLCELDRDIGLSDLARLSALDKATTRRFLVELEKYGFVEQDGETRKYRLGAAPVRLARIRQARFPFASVAAPFVKALADAVGETVHLSEFAGGRLATIHVEDSTQAHRVIVDVGATLPLHATASGLAFLAFLPKAEAGRALARPLQRFSPETVIDADAVRTLLAETAARGFSVNRQGFETGVISAAAPIVAPNGRPVGALAVAAPIARADSAKILDIGERTAAAASAIAEKYYGTKR</sequence>
<organism evidence="6 7">
    <name type="scientific">Shinella fusca</name>
    <dbReference type="NCBI Taxonomy" id="544480"/>
    <lineage>
        <taxon>Bacteria</taxon>
        <taxon>Pseudomonadati</taxon>
        <taxon>Pseudomonadota</taxon>
        <taxon>Alphaproteobacteria</taxon>
        <taxon>Hyphomicrobiales</taxon>
        <taxon>Rhizobiaceae</taxon>
        <taxon>Shinella</taxon>
    </lineage>
</organism>
<evidence type="ECO:0000259" key="5">
    <source>
        <dbReference type="PROSITE" id="PS51078"/>
    </source>
</evidence>
<dbReference type="EMBL" id="JACHIK010000010">
    <property type="protein sequence ID" value="MBB5043696.1"/>
    <property type="molecule type" value="Genomic_DNA"/>
</dbReference>
<dbReference type="GO" id="GO:0045892">
    <property type="term" value="P:negative regulation of DNA-templated transcription"/>
    <property type="evidence" value="ECO:0007669"/>
    <property type="project" value="TreeGrafter"/>
</dbReference>
<dbReference type="Pfam" id="PF01614">
    <property type="entry name" value="IclR_C"/>
    <property type="match status" value="1"/>
</dbReference>
<name>A0A7W7YWT7_9HYPH</name>
<reference evidence="6 7" key="1">
    <citation type="submission" date="2020-08" db="EMBL/GenBank/DDBJ databases">
        <title>Genomic Encyclopedia of Type Strains, Phase IV (KMG-IV): sequencing the most valuable type-strain genomes for metagenomic binning, comparative biology and taxonomic classification.</title>
        <authorList>
            <person name="Goeker M."/>
        </authorList>
    </citation>
    <scope>NUCLEOTIDE SEQUENCE [LARGE SCALE GENOMIC DNA]</scope>
    <source>
        <strain evidence="6 7">DSM 21319</strain>
    </source>
</reference>
<dbReference type="InterPro" id="IPR029016">
    <property type="entry name" value="GAF-like_dom_sf"/>
</dbReference>
<dbReference type="GO" id="GO:0003677">
    <property type="term" value="F:DNA binding"/>
    <property type="evidence" value="ECO:0007669"/>
    <property type="project" value="UniProtKB-KW"/>
</dbReference>
<evidence type="ECO:0000256" key="2">
    <source>
        <dbReference type="ARBA" id="ARBA00023125"/>
    </source>
</evidence>
<dbReference type="SUPFAM" id="SSF46785">
    <property type="entry name" value="Winged helix' DNA-binding domain"/>
    <property type="match status" value="1"/>
</dbReference>
<dbReference type="InterPro" id="IPR036390">
    <property type="entry name" value="WH_DNA-bd_sf"/>
</dbReference>
<dbReference type="InterPro" id="IPR014757">
    <property type="entry name" value="Tscrpt_reg_IclR_C"/>
</dbReference>
<dbReference type="InterPro" id="IPR050707">
    <property type="entry name" value="HTH_MetabolicPath_Reg"/>
</dbReference>
<dbReference type="Pfam" id="PF09339">
    <property type="entry name" value="HTH_IclR"/>
    <property type="match status" value="1"/>
</dbReference>
<dbReference type="Proteomes" id="UP000535406">
    <property type="component" value="Unassembled WGS sequence"/>
</dbReference>
<keyword evidence="7" id="KW-1185">Reference proteome</keyword>
<dbReference type="RefSeq" id="WP_184145057.1">
    <property type="nucleotide sequence ID" value="NZ_JACHIK010000010.1"/>
</dbReference>
<evidence type="ECO:0000313" key="7">
    <source>
        <dbReference type="Proteomes" id="UP000535406"/>
    </source>
</evidence>
<dbReference type="InterPro" id="IPR036388">
    <property type="entry name" value="WH-like_DNA-bd_sf"/>
</dbReference>
<protein>
    <submittedName>
        <fullName evidence="6">DNA-binding IclR family transcriptional regulator</fullName>
    </submittedName>
</protein>
<gene>
    <name evidence="6" type="ORF">HNQ66_003106</name>
</gene>
<evidence type="ECO:0000313" key="6">
    <source>
        <dbReference type="EMBL" id="MBB5043696.1"/>
    </source>
</evidence>
<evidence type="ECO:0000256" key="1">
    <source>
        <dbReference type="ARBA" id="ARBA00023015"/>
    </source>
</evidence>
<keyword evidence="1" id="KW-0805">Transcription regulation</keyword>
<keyword evidence="3" id="KW-0804">Transcription</keyword>
<proteinExistence type="predicted"/>
<accession>A0A7W7YWT7</accession>